<dbReference type="EMBL" id="FQVN01000009">
    <property type="protein sequence ID" value="SHG43645.1"/>
    <property type="molecule type" value="Genomic_DNA"/>
</dbReference>
<keyword evidence="2" id="KW-1185">Reference proteome</keyword>
<dbReference type="Proteomes" id="UP000184501">
    <property type="component" value="Unassembled WGS sequence"/>
</dbReference>
<accession>A0A1M5JTB0</accession>
<sequence>MVVAQPARRRSLAVRGWSAVAGVSLLVAGCGASDPRKYPPHPEEDVTRGIETLEEALHRYAIDLPCQDGLRWFSDENIIGSGGVLYIRLTPSDACLRSLVSNLGGDPAGERRVRDEGTWSLPQIPLNLDWRFPPDHDLGTYKVPQRMGGARNHVTNTHLIVDHTEVPMTVFLVSRSPDS</sequence>
<protein>
    <submittedName>
        <fullName evidence="1">Uncharacterized protein</fullName>
    </submittedName>
</protein>
<organism evidence="1 2">
    <name type="scientific">Streptoalloteichus hindustanus</name>
    <dbReference type="NCBI Taxonomy" id="2017"/>
    <lineage>
        <taxon>Bacteria</taxon>
        <taxon>Bacillati</taxon>
        <taxon>Actinomycetota</taxon>
        <taxon>Actinomycetes</taxon>
        <taxon>Pseudonocardiales</taxon>
        <taxon>Pseudonocardiaceae</taxon>
        <taxon>Streptoalloteichus</taxon>
    </lineage>
</organism>
<evidence type="ECO:0000313" key="2">
    <source>
        <dbReference type="Proteomes" id="UP000184501"/>
    </source>
</evidence>
<name>A0A1M5JTB0_STRHI</name>
<evidence type="ECO:0000313" key="1">
    <source>
        <dbReference type="EMBL" id="SHG43645.1"/>
    </source>
</evidence>
<dbReference type="AlphaFoldDB" id="A0A1M5JTB0"/>
<reference evidence="1 2" key="1">
    <citation type="submission" date="2016-11" db="EMBL/GenBank/DDBJ databases">
        <authorList>
            <person name="Jaros S."/>
            <person name="Januszkiewicz K."/>
            <person name="Wedrychowicz H."/>
        </authorList>
    </citation>
    <scope>NUCLEOTIDE SEQUENCE [LARGE SCALE GENOMIC DNA]</scope>
    <source>
        <strain evidence="1 2">DSM 44523</strain>
    </source>
</reference>
<proteinExistence type="predicted"/>
<gene>
    <name evidence="1" type="ORF">SAMN05444320_10923</name>
</gene>